<evidence type="ECO:0000256" key="2">
    <source>
        <dbReference type="SAM" id="SignalP"/>
    </source>
</evidence>
<gene>
    <name evidence="4" type="ORF">H5410_007294</name>
</gene>
<dbReference type="Pfam" id="PF01565">
    <property type="entry name" value="FAD_binding_4"/>
    <property type="match status" value="1"/>
</dbReference>
<dbReference type="AlphaFoldDB" id="A0A9J6ACP5"/>
<comment type="caution">
    <text evidence="4">The sequence shown here is derived from an EMBL/GenBank/DDBJ whole genome shotgun (WGS) entry which is preliminary data.</text>
</comment>
<dbReference type="SUPFAM" id="SSF56176">
    <property type="entry name" value="FAD-binding/transporter-associated domain-like"/>
    <property type="match status" value="1"/>
</dbReference>
<name>A0A9J6ACP5_SOLCO</name>
<dbReference type="PROSITE" id="PS51387">
    <property type="entry name" value="FAD_PCMH"/>
    <property type="match status" value="1"/>
</dbReference>
<keyword evidence="2" id="KW-0732">Signal</keyword>
<keyword evidence="5" id="KW-1185">Reference proteome</keyword>
<protein>
    <recommendedName>
        <fullName evidence="3">FAD-binding PCMH-type domain-containing protein</fullName>
    </recommendedName>
</protein>
<proteinExistence type="predicted"/>
<dbReference type="InterPro" id="IPR036318">
    <property type="entry name" value="FAD-bd_PCMH-like_sf"/>
</dbReference>
<evidence type="ECO:0000313" key="4">
    <source>
        <dbReference type="EMBL" id="KAG5622076.1"/>
    </source>
</evidence>
<evidence type="ECO:0000313" key="5">
    <source>
        <dbReference type="Proteomes" id="UP000824120"/>
    </source>
</evidence>
<accession>A0A9J6ACP5</accession>
<dbReference type="GO" id="GO:0071949">
    <property type="term" value="F:FAD binding"/>
    <property type="evidence" value="ECO:0007669"/>
    <property type="project" value="InterPro"/>
</dbReference>
<dbReference type="EMBL" id="JACXVP010000002">
    <property type="protein sequence ID" value="KAG5622076.1"/>
    <property type="molecule type" value="Genomic_DNA"/>
</dbReference>
<evidence type="ECO:0000256" key="1">
    <source>
        <dbReference type="ARBA" id="ARBA00001974"/>
    </source>
</evidence>
<dbReference type="InterPro" id="IPR006094">
    <property type="entry name" value="Oxid_FAD_bind_N"/>
</dbReference>
<feature type="domain" description="FAD-binding PCMH-type" evidence="3">
    <location>
        <begin position="69"/>
        <end position="155"/>
    </location>
</feature>
<dbReference type="PANTHER" id="PTHR32448">
    <property type="entry name" value="OS08G0158400 PROTEIN"/>
    <property type="match status" value="1"/>
</dbReference>
<sequence length="155" mass="17589">MTKLTIFLFLSICFSSSYSWAYKTHGDFVECLSHKIMNSNSSQIIHTPKNSSYSTIYNSFSDHNLRITSNFKPSIIFTPINESQIQVAIHCSKIHDLQIRIQSGGHDYEGLSYISDTPFVVIDLRNLRLISIDTENKTAWIQAGATLGEVYYIIA</sequence>
<evidence type="ECO:0000259" key="3">
    <source>
        <dbReference type="PROSITE" id="PS51387"/>
    </source>
</evidence>
<feature type="chain" id="PRO_5039920349" description="FAD-binding PCMH-type domain-containing protein" evidence="2">
    <location>
        <begin position="22"/>
        <end position="155"/>
    </location>
</feature>
<comment type="cofactor">
    <cofactor evidence="1">
        <name>FAD</name>
        <dbReference type="ChEBI" id="CHEBI:57692"/>
    </cofactor>
</comment>
<dbReference type="OrthoDB" id="407275at2759"/>
<dbReference type="Proteomes" id="UP000824120">
    <property type="component" value="Chromosome 2"/>
</dbReference>
<dbReference type="InterPro" id="IPR016166">
    <property type="entry name" value="FAD-bd_PCMH"/>
</dbReference>
<dbReference type="InterPro" id="IPR016167">
    <property type="entry name" value="FAD-bd_PCMH_sub1"/>
</dbReference>
<feature type="signal peptide" evidence="2">
    <location>
        <begin position="1"/>
        <end position="21"/>
    </location>
</feature>
<dbReference type="Gene3D" id="3.30.43.10">
    <property type="entry name" value="Uridine Diphospho-n-acetylenolpyruvylglucosamine Reductase, domain 2"/>
    <property type="match status" value="1"/>
</dbReference>
<organism evidence="4 5">
    <name type="scientific">Solanum commersonii</name>
    <name type="common">Commerson's wild potato</name>
    <name type="synonym">Commerson's nightshade</name>
    <dbReference type="NCBI Taxonomy" id="4109"/>
    <lineage>
        <taxon>Eukaryota</taxon>
        <taxon>Viridiplantae</taxon>
        <taxon>Streptophyta</taxon>
        <taxon>Embryophyta</taxon>
        <taxon>Tracheophyta</taxon>
        <taxon>Spermatophyta</taxon>
        <taxon>Magnoliopsida</taxon>
        <taxon>eudicotyledons</taxon>
        <taxon>Gunneridae</taxon>
        <taxon>Pentapetalae</taxon>
        <taxon>asterids</taxon>
        <taxon>lamiids</taxon>
        <taxon>Solanales</taxon>
        <taxon>Solanaceae</taxon>
        <taxon>Solanoideae</taxon>
        <taxon>Solaneae</taxon>
        <taxon>Solanum</taxon>
    </lineage>
</organism>
<reference evidence="4 5" key="1">
    <citation type="submission" date="2020-09" db="EMBL/GenBank/DDBJ databases">
        <title>De no assembly of potato wild relative species, Solanum commersonii.</title>
        <authorList>
            <person name="Cho K."/>
        </authorList>
    </citation>
    <scope>NUCLEOTIDE SEQUENCE [LARGE SCALE GENOMIC DNA]</scope>
    <source>
        <strain evidence="4">LZ3.2</strain>
        <tissue evidence="4">Leaf</tissue>
    </source>
</reference>